<dbReference type="PANTHER" id="PTHR31301">
    <property type="entry name" value="LOB DOMAIN-CONTAINING PROTEIN 4-RELATED"/>
    <property type="match status" value="1"/>
</dbReference>
<evidence type="ECO:0000313" key="4">
    <source>
        <dbReference type="Proteomes" id="UP000030645"/>
    </source>
</evidence>
<evidence type="ECO:0000313" key="3">
    <source>
        <dbReference type="EMBL" id="EXB42061.1"/>
    </source>
</evidence>
<dbReference type="PANTHER" id="PTHR31301:SF21">
    <property type="entry name" value="LOB DOMAIN-CONTAINING PROTEIN 27-RELATED"/>
    <property type="match status" value="1"/>
</dbReference>
<dbReference type="Pfam" id="PF03195">
    <property type="entry name" value="LOB"/>
    <property type="match status" value="1"/>
</dbReference>
<dbReference type="SMR" id="W9QM94"/>
<dbReference type="KEGG" id="mnt:21389838"/>
<sequence>MTLKGGTSQACAACKYQRRRCTAECLLAPYFPPDQPKIFQNAHKLFGVKNILKILEKLDPEQKAAAMWSIIYEANERDRDPAHGCLGKICQLRYQIWHLEQELHSVHTHLEICRQHHHQQQQISSNMPHHDQHVTSQLERGMAPPSNALPLLSDHTTAQAYNAMPGLAVTQHEAYSNNTNDAYDAVVFMDSKDNNNVGNPLWAQYPYSTTNNSENNNNSSMAIQSQMVVSQPLDVQQQVVQDCDEMPFFMDDRQSFADSKEAYESSSEESVLKDTTQSLDPVADIELKNAAACFSLTSVTAATDHK</sequence>
<proteinExistence type="inferred from homology"/>
<organism evidence="3 4">
    <name type="scientific">Morus notabilis</name>
    <dbReference type="NCBI Taxonomy" id="981085"/>
    <lineage>
        <taxon>Eukaryota</taxon>
        <taxon>Viridiplantae</taxon>
        <taxon>Streptophyta</taxon>
        <taxon>Embryophyta</taxon>
        <taxon>Tracheophyta</taxon>
        <taxon>Spermatophyta</taxon>
        <taxon>Magnoliopsida</taxon>
        <taxon>eudicotyledons</taxon>
        <taxon>Gunneridae</taxon>
        <taxon>Pentapetalae</taxon>
        <taxon>rosids</taxon>
        <taxon>fabids</taxon>
        <taxon>Rosales</taxon>
        <taxon>Moraceae</taxon>
        <taxon>Moreae</taxon>
        <taxon>Morus</taxon>
    </lineage>
</organism>
<evidence type="ECO:0000256" key="1">
    <source>
        <dbReference type="ARBA" id="ARBA00005474"/>
    </source>
</evidence>
<evidence type="ECO:0000259" key="2">
    <source>
        <dbReference type="PROSITE" id="PS50891"/>
    </source>
</evidence>
<dbReference type="AlphaFoldDB" id="W9QM94"/>
<name>W9QM94_9ROSA</name>
<dbReference type="InterPro" id="IPR004883">
    <property type="entry name" value="LOB"/>
</dbReference>
<keyword evidence="4" id="KW-1185">Reference proteome</keyword>
<gene>
    <name evidence="3" type="ORF">L484_006407</name>
</gene>
<dbReference type="eggNOG" id="ENOG502QTUX">
    <property type="taxonomic scope" value="Eukaryota"/>
</dbReference>
<dbReference type="OrthoDB" id="1893065at2759"/>
<protein>
    <recommendedName>
        <fullName evidence="2">LOB domain-containing protein</fullName>
    </recommendedName>
</protein>
<accession>W9QM94</accession>
<dbReference type="Proteomes" id="UP000030645">
    <property type="component" value="Unassembled WGS sequence"/>
</dbReference>
<dbReference type="STRING" id="981085.W9QM94"/>
<feature type="domain" description="LOB" evidence="2">
    <location>
        <begin position="9"/>
        <end position="110"/>
    </location>
</feature>
<dbReference type="PROSITE" id="PS50891">
    <property type="entry name" value="LOB"/>
    <property type="match status" value="1"/>
</dbReference>
<dbReference type="EMBL" id="KE343813">
    <property type="protein sequence ID" value="EXB42061.1"/>
    <property type="molecule type" value="Genomic_DNA"/>
</dbReference>
<reference evidence="4" key="1">
    <citation type="submission" date="2013-01" db="EMBL/GenBank/DDBJ databases">
        <title>Draft Genome Sequence of a Mulberry Tree, Morus notabilis C.K. Schneid.</title>
        <authorList>
            <person name="He N."/>
            <person name="Zhao S."/>
        </authorList>
    </citation>
    <scope>NUCLEOTIDE SEQUENCE</scope>
</reference>
<comment type="similarity">
    <text evidence="1">Belongs to the LOB domain-containing protein family.</text>
</comment>